<dbReference type="Gene3D" id="1.10.150.130">
    <property type="match status" value="1"/>
</dbReference>
<name>A0A2N9AVI1_METEX</name>
<reference evidence="6" key="1">
    <citation type="submission" date="2017-10" db="EMBL/GenBank/DDBJ databases">
        <authorList>
            <person name="Regsiter A."/>
            <person name="William W."/>
        </authorList>
    </citation>
    <scope>NUCLEOTIDE SEQUENCE [LARGE SCALE GENOMIC DNA]</scope>
</reference>
<dbReference type="InterPro" id="IPR050090">
    <property type="entry name" value="Tyrosine_recombinase_XerCD"/>
</dbReference>
<organism evidence="5 6">
    <name type="scientific">Methylorubrum extorquens</name>
    <name type="common">Methylobacterium dichloromethanicum</name>
    <name type="synonym">Methylobacterium extorquens</name>
    <dbReference type="NCBI Taxonomy" id="408"/>
    <lineage>
        <taxon>Bacteria</taxon>
        <taxon>Pseudomonadati</taxon>
        <taxon>Pseudomonadota</taxon>
        <taxon>Alphaproteobacteria</taxon>
        <taxon>Hyphomicrobiales</taxon>
        <taxon>Methylobacteriaceae</taxon>
        <taxon>Methylorubrum</taxon>
    </lineage>
</organism>
<keyword evidence="2" id="KW-0238">DNA-binding</keyword>
<dbReference type="CDD" id="cd00796">
    <property type="entry name" value="INT_Rci_Hp1_C"/>
    <property type="match status" value="1"/>
</dbReference>
<dbReference type="GO" id="GO:0003677">
    <property type="term" value="F:DNA binding"/>
    <property type="evidence" value="ECO:0007669"/>
    <property type="project" value="UniProtKB-KW"/>
</dbReference>
<evidence type="ECO:0000259" key="4">
    <source>
        <dbReference type="PROSITE" id="PS51898"/>
    </source>
</evidence>
<dbReference type="Pfam" id="PF00589">
    <property type="entry name" value="Phage_integrase"/>
    <property type="match status" value="1"/>
</dbReference>
<feature type="domain" description="Tyr recombinase" evidence="4">
    <location>
        <begin position="161"/>
        <end position="326"/>
    </location>
</feature>
<dbReference type="PROSITE" id="PS51898">
    <property type="entry name" value="TYR_RECOMBINASE"/>
    <property type="match status" value="1"/>
</dbReference>
<gene>
    <name evidence="5" type="ORF">TK0001_4770</name>
</gene>
<keyword evidence="1" id="KW-0229">DNA integration</keyword>
<evidence type="ECO:0000256" key="3">
    <source>
        <dbReference type="ARBA" id="ARBA00023172"/>
    </source>
</evidence>
<protein>
    <submittedName>
        <fullName evidence="5">Integrase family protein</fullName>
    </submittedName>
</protein>
<sequence>MATIRKRGRSWQVQVRHVGFPTRSKSFSSKAAAVAWAQARERDYAPTDAPTNRSASDSLTVGELLQRYQTEVTALKRGYASENCRINNMLGHPVATVSVTNISSRHFAEYRNNRLKKVGADTVRRELTIFRHCFEIAKKEWEISLIKNPLHDIRFPNPGLPREERLPTDGESRLELEIAALRNRHIAAAIKLAIETGMRRGELLSLKWKDVDLVQGTARIHETKNGRPRTIPLTPAAIRELERIERKGERVIPVSANAIHLCWNRIRTRAGLGGLRFHDLRHEAISRFFELGLTVPEVALISGHRSLSMLHRYTHLRPENVARKLRAMTFST</sequence>
<dbReference type="InterPro" id="IPR013762">
    <property type="entry name" value="Integrase-like_cat_sf"/>
</dbReference>
<dbReference type="Gene3D" id="1.10.443.10">
    <property type="entry name" value="Intergrase catalytic core"/>
    <property type="match status" value="1"/>
</dbReference>
<dbReference type="GO" id="GO:0006310">
    <property type="term" value="P:DNA recombination"/>
    <property type="evidence" value="ECO:0007669"/>
    <property type="project" value="UniProtKB-KW"/>
</dbReference>
<dbReference type="Proteomes" id="UP000233769">
    <property type="component" value="Chromosome tk0001"/>
</dbReference>
<dbReference type="PANTHER" id="PTHR30349:SF94">
    <property type="entry name" value="INTEGRASE_RECOMBINASE HI_1414-RELATED"/>
    <property type="match status" value="1"/>
</dbReference>
<accession>A0A2N9AVI1</accession>
<evidence type="ECO:0000313" key="6">
    <source>
        <dbReference type="Proteomes" id="UP000233769"/>
    </source>
</evidence>
<dbReference type="EMBL" id="LT962688">
    <property type="protein sequence ID" value="SOR31355.1"/>
    <property type="molecule type" value="Genomic_DNA"/>
</dbReference>
<dbReference type="GO" id="GO:0015074">
    <property type="term" value="P:DNA integration"/>
    <property type="evidence" value="ECO:0007669"/>
    <property type="project" value="UniProtKB-KW"/>
</dbReference>
<evidence type="ECO:0000313" key="5">
    <source>
        <dbReference type="EMBL" id="SOR31355.1"/>
    </source>
</evidence>
<dbReference type="InterPro" id="IPR002104">
    <property type="entry name" value="Integrase_catalytic"/>
</dbReference>
<dbReference type="SUPFAM" id="SSF56349">
    <property type="entry name" value="DNA breaking-rejoining enzymes"/>
    <property type="match status" value="1"/>
</dbReference>
<keyword evidence="3" id="KW-0233">DNA recombination</keyword>
<dbReference type="InterPro" id="IPR010998">
    <property type="entry name" value="Integrase_recombinase_N"/>
</dbReference>
<dbReference type="PANTHER" id="PTHR30349">
    <property type="entry name" value="PHAGE INTEGRASE-RELATED"/>
    <property type="match status" value="1"/>
</dbReference>
<dbReference type="AlphaFoldDB" id="A0A2N9AVI1"/>
<evidence type="ECO:0000256" key="2">
    <source>
        <dbReference type="ARBA" id="ARBA00023125"/>
    </source>
</evidence>
<proteinExistence type="predicted"/>
<evidence type="ECO:0000256" key="1">
    <source>
        <dbReference type="ARBA" id="ARBA00022908"/>
    </source>
</evidence>
<dbReference type="InterPro" id="IPR011010">
    <property type="entry name" value="DNA_brk_join_enz"/>
</dbReference>